<dbReference type="SUPFAM" id="SSF88659">
    <property type="entry name" value="Sigma3 and sigma4 domains of RNA polymerase sigma factors"/>
    <property type="match status" value="1"/>
</dbReference>
<keyword evidence="3" id="KW-1185">Reference proteome</keyword>
<accession>A0A4S3B3Q3</accession>
<dbReference type="SUPFAM" id="SSF88946">
    <property type="entry name" value="Sigma2 domain of RNA polymerase sigma factors"/>
    <property type="match status" value="1"/>
</dbReference>
<evidence type="ECO:0000313" key="3">
    <source>
        <dbReference type="Proteomes" id="UP000310506"/>
    </source>
</evidence>
<dbReference type="RefSeq" id="WP_136137134.1">
    <property type="nucleotide sequence ID" value="NZ_SDGV01000017.1"/>
</dbReference>
<comment type="caution">
    <text evidence="2">The sequence shown here is derived from an EMBL/GenBank/DDBJ whole genome shotgun (WGS) entry which is preliminary data.</text>
</comment>
<dbReference type="AlphaFoldDB" id="A0A4S3B3Q3"/>
<proteinExistence type="predicted"/>
<dbReference type="EMBL" id="SDGV01000017">
    <property type="protein sequence ID" value="THB60887.1"/>
    <property type="molecule type" value="Genomic_DNA"/>
</dbReference>
<dbReference type="GO" id="GO:0006352">
    <property type="term" value="P:DNA-templated transcription initiation"/>
    <property type="evidence" value="ECO:0007669"/>
    <property type="project" value="InterPro"/>
</dbReference>
<dbReference type="GO" id="GO:0003700">
    <property type="term" value="F:DNA-binding transcription factor activity"/>
    <property type="evidence" value="ECO:0007669"/>
    <property type="project" value="InterPro"/>
</dbReference>
<dbReference type="Proteomes" id="UP000310506">
    <property type="component" value="Unassembled WGS sequence"/>
</dbReference>
<name>A0A4S3B3Q3_9ENTE</name>
<feature type="domain" description="Helix-turn-helix conjugative transposon-like" evidence="1">
    <location>
        <begin position="6"/>
        <end position="37"/>
    </location>
</feature>
<dbReference type="InterPro" id="IPR013325">
    <property type="entry name" value="RNA_pol_sigma_r2"/>
</dbReference>
<dbReference type="InterPro" id="IPR014284">
    <property type="entry name" value="RNA_pol_sigma-70_dom"/>
</dbReference>
<protein>
    <submittedName>
        <fullName evidence="2">Sigma-70 family RNA polymerase sigma factor</fullName>
    </submittedName>
</protein>
<dbReference type="OrthoDB" id="1767844at2"/>
<dbReference type="Gene3D" id="1.10.1740.10">
    <property type="match status" value="1"/>
</dbReference>
<dbReference type="InterPro" id="IPR024760">
    <property type="entry name" value="HTH_dom_conjug_TS-like"/>
</dbReference>
<evidence type="ECO:0000259" key="1">
    <source>
        <dbReference type="Pfam" id="PF12645"/>
    </source>
</evidence>
<organism evidence="2 3">
    <name type="scientific">Vagococcus silagei</name>
    <dbReference type="NCBI Taxonomy" id="2508885"/>
    <lineage>
        <taxon>Bacteria</taxon>
        <taxon>Bacillati</taxon>
        <taxon>Bacillota</taxon>
        <taxon>Bacilli</taxon>
        <taxon>Lactobacillales</taxon>
        <taxon>Enterococcaceae</taxon>
        <taxon>Vagococcus</taxon>
    </lineage>
</organism>
<dbReference type="Pfam" id="PF12645">
    <property type="entry name" value="HTH_16"/>
    <property type="match status" value="1"/>
</dbReference>
<gene>
    <name evidence="2" type="ORF">ESZ54_07940</name>
</gene>
<sequence length="183" mass="21036">MDKINLINKAKTNDPEAVELLFNQYKPIVLKLSQKYYLKDFDQDDWLQEGRIICHLSALDFCPSKGVSFGAYFKINFERAVIGLVRHQEALKRKSIRYAESLESPLHVAYVRESIHSLVGVDYIFVRDSLSDFGSRLSDLERDVFTAYLDGCEKEEISQKLSLEISQVVGALSRARIKLKEEI</sequence>
<dbReference type="InterPro" id="IPR013324">
    <property type="entry name" value="RNA_pol_sigma_r3/r4-like"/>
</dbReference>
<dbReference type="NCBIfam" id="TIGR02937">
    <property type="entry name" value="sigma70-ECF"/>
    <property type="match status" value="1"/>
</dbReference>
<evidence type="ECO:0000313" key="2">
    <source>
        <dbReference type="EMBL" id="THB60887.1"/>
    </source>
</evidence>
<reference evidence="2 3" key="1">
    <citation type="submission" date="2019-01" db="EMBL/GenBank/DDBJ databases">
        <title>Vagococcus silagei sp. nov. isolated from brewer's grain.</title>
        <authorList>
            <person name="Guu J.-R."/>
        </authorList>
    </citation>
    <scope>NUCLEOTIDE SEQUENCE [LARGE SCALE GENOMIC DNA]</scope>
    <source>
        <strain evidence="2 3">2B-2</strain>
    </source>
</reference>